<dbReference type="eggNOG" id="KOG0778">
    <property type="taxonomic scope" value="Eukaryota"/>
</dbReference>
<evidence type="ECO:0000256" key="1">
    <source>
        <dbReference type="ARBA" id="ARBA00005234"/>
    </source>
</evidence>
<evidence type="ECO:0000256" key="2">
    <source>
        <dbReference type="ARBA" id="ARBA00022670"/>
    </source>
</evidence>
<feature type="region of interest" description="Disordered" evidence="5">
    <location>
        <begin position="439"/>
        <end position="511"/>
    </location>
</feature>
<dbReference type="EMBL" id="CP001323">
    <property type="protein sequence ID" value="ACO60704.1"/>
    <property type="molecule type" value="Genomic_DNA"/>
</dbReference>
<feature type="region of interest" description="Disordered" evidence="5">
    <location>
        <begin position="17"/>
        <end position="42"/>
    </location>
</feature>
<dbReference type="InterPro" id="IPR003653">
    <property type="entry name" value="Peptidase_C48_C"/>
</dbReference>
<feature type="domain" description="Ubiquitin-like protease family profile" evidence="6">
    <location>
        <begin position="667"/>
        <end position="840"/>
    </location>
</feature>
<dbReference type="RefSeq" id="XP_002499446.1">
    <property type="nucleotide sequence ID" value="XM_002499400.1"/>
</dbReference>
<dbReference type="Proteomes" id="UP000002009">
    <property type="component" value="Chromosome 2"/>
</dbReference>
<proteinExistence type="inferred from homology"/>
<feature type="compositionally biased region" description="Polar residues" evidence="5">
    <location>
        <begin position="280"/>
        <end position="290"/>
    </location>
</feature>
<dbReference type="PROSITE" id="PS50600">
    <property type="entry name" value="ULP_PROTEASE"/>
    <property type="match status" value="1"/>
</dbReference>
<evidence type="ECO:0000313" key="8">
    <source>
        <dbReference type="Proteomes" id="UP000002009"/>
    </source>
</evidence>
<dbReference type="PANTHER" id="PTHR12606">
    <property type="entry name" value="SENTRIN/SUMO-SPECIFIC PROTEASE"/>
    <property type="match status" value="1"/>
</dbReference>
<evidence type="ECO:0000256" key="5">
    <source>
        <dbReference type="SAM" id="MobiDB-lite"/>
    </source>
</evidence>
<feature type="compositionally biased region" description="Polar residues" evidence="5">
    <location>
        <begin position="181"/>
        <end position="190"/>
    </location>
</feature>
<evidence type="ECO:0000259" key="6">
    <source>
        <dbReference type="PROSITE" id="PS50600"/>
    </source>
</evidence>
<dbReference type="GeneID" id="8241110"/>
<dbReference type="KEGG" id="mis:MICPUN_99124"/>
<evidence type="ECO:0000256" key="3">
    <source>
        <dbReference type="ARBA" id="ARBA00022801"/>
    </source>
</evidence>
<dbReference type="PANTHER" id="PTHR12606:SF1">
    <property type="entry name" value="UBIQUITIN-LIKE-SPECIFIC PROTEASE 1A"/>
    <property type="match status" value="1"/>
</dbReference>
<dbReference type="Pfam" id="PF02902">
    <property type="entry name" value="Peptidase_C48"/>
    <property type="match status" value="1"/>
</dbReference>
<dbReference type="AlphaFoldDB" id="C1DZT2"/>
<feature type="region of interest" description="Disordered" evidence="5">
    <location>
        <begin position="140"/>
        <end position="209"/>
    </location>
</feature>
<feature type="compositionally biased region" description="Low complexity" evidence="5">
    <location>
        <begin position="480"/>
        <end position="489"/>
    </location>
</feature>
<feature type="compositionally biased region" description="Basic and acidic residues" evidence="5">
    <location>
        <begin position="92"/>
        <end position="106"/>
    </location>
</feature>
<dbReference type="GO" id="GO:0016929">
    <property type="term" value="F:deSUMOylase activity"/>
    <property type="evidence" value="ECO:0007669"/>
    <property type="project" value="TreeGrafter"/>
</dbReference>
<dbReference type="STRING" id="296587.C1DZT2"/>
<gene>
    <name evidence="7" type="ORF">MICPUN_99124</name>
</gene>
<dbReference type="Gene3D" id="3.40.395.10">
    <property type="entry name" value="Adenoviral Proteinase, Chain A"/>
    <property type="match status" value="1"/>
</dbReference>
<organism evidence="7 8">
    <name type="scientific">Micromonas commoda (strain RCC299 / NOUM17 / CCMP2709)</name>
    <name type="common">Picoplanktonic green alga</name>
    <dbReference type="NCBI Taxonomy" id="296587"/>
    <lineage>
        <taxon>Eukaryota</taxon>
        <taxon>Viridiplantae</taxon>
        <taxon>Chlorophyta</taxon>
        <taxon>Mamiellophyceae</taxon>
        <taxon>Mamiellales</taxon>
        <taxon>Mamiellaceae</taxon>
        <taxon>Micromonas</taxon>
    </lineage>
</organism>
<reference evidence="7 8" key="1">
    <citation type="journal article" date="2009" name="Science">
        <title>Green evolution and dynamic adaptations revealed by genomes of the marine picoeukaryotes Micromonas.</title>
        <authorList>
            <person name="Worden A.Z."/>
            <person name="Lee J.H."/>
            <person name="Mock T."/>
            <person name="Rouze P."/>
            <person name="Simmons M.P."/>
            <person name="Aerts A.L."/>
            <person name="Allen A.E."/>
            <person name="Cuvelier M.L."/>
            <person name="Derelle E."/>
            <person name="Everett M.V."/>
            <person name="Foulon E."/>
            <person name="Grimwood J."/>
            <person name="Gundlach H."/>
            <person name="Henrissat B."/>
            <person name="Napoli C."/>
            <person name="McDonald S.M."/>
            <person name="Parker M.S."/>
            <person name="Rombauts S."/>
            <person name="Salamov A."/>
            <person name="Von Dassow P."/>
            <person name="Badger J.H."/>
            <person name="Coutinho P.M."/>
            <person name="Demir E."/>
            <person name="Dubchak I."/>
            <person name="Gentemann C."/>
            <person name="Eikrem W."/>
            <person name="Gready J.E."/>
            <person name="John U."/>
            <person name="Lanier W."/>
            <person name="Lindquist E.A."/>
            <person name="Lucas S."/>
            <person name="Mayer K.F."/>
            <person name="Moreau H."/>
            <person name="Not F."/>
            <person name="Otillar R."/>
            <person name="Panaud O."/>
            <person name="Pangilinan J."/>
            <person name="Paulsen I."/>
            <person name="Piegu B."/>
            <person name="Poliakov A."/>
            <person name="Robbens S."/>
            <person name="Schmutz J."/>
            <person name="Toulza E."/>
            <person name="Wyss T."/>
            <person name="Zelensky A."/>
            <person name="Zhou K."/>
            <person name="Armbrust E.V."/>
            <person name="Bhattacharya D."/>
            <person name="Goodenough U.W."/>
            <person name="Van de Peer Y."/>
            <person name="Grigoriev I.V."/>
        </authorList>
    </citation>
    <scope>NUCLEOTIDE SEQUENCE [LARGE SCALE GENOMIC DNA]</scope>
    <source>
        <strain evidence="8">RCC299 / NOUM17</strain>
    </source>
</reference>
<protein>
    <recommendedName>
        <fullName evidence="6">Ubiquitin-like protease family profile domain-containing protein</fullName>
    </recommendedName>
</protein>
<evidence type="ECO:0000313" key="7">
    <source>
        <dbReference type="EMBL" id="ACO60704.1"/>
    </source>
</evidence>
<keyword evidence="4" id="KW-0788">Thiol protease</keyword>
<feature type="region of interest" description="Disordered" evidence="5">
    <location>
        <begin position="230"/>
        <end position="324"/>
    </location>
</feature>
<comment type="similarity">
    <text evidence="1">Belongs to the peptidase C48 family.</text>
</comment>
<dbReference type="InterPro" id="IPR038765">
    <property type="entry name" value="Papain-like_cys_pep_sf"/>
</dbReference>
<sequence>MSVGKLVLGALKEAFLLSPPEKQPQEPPTLDGPNRIPGFRPPIDWLNAELERRNPHVQQRREELGLVRDEQTRQLLASPGPAGQATRGADFLTRREGRHHPYDRKGGTAGDGAAGATNNGGAPFRTPGPRVQIDFAGDDPLTTVVTRPPVTSHRPVLGRPGWHHQQQQQHQQHTRPLPSTAGANTSSSRWTGAAAVGSQHRYPSATRHGAGTYQTAADFAAFLAVRERANQPSPDANDDGDSTFERSAMKQAAASSMRRAHEETEEDREERLAREAAASSPVTDTLQTRMFTGHYAHGPRPITPFSSHGASSERGAGGVGGENDAVRNASIREAAERTFRAGAERIASATPDMAALHSRAGFRAGYHVAAAQAAAASGGAAGLFGPNKGSKGSKAPAAGGLFGGALAPAQLEFRRSSAWKTLGLDVRDVDAYKKLVEASSAGRNRRRPTSAPPDSARKHRREEEEEEEVPSDVFVVDDVGGAPKPAAAKGRGKPKKPVTQYRMKAPPAAAPAVRRTSLDSFVDDSIENLRRSTAEAEGDVAPTPTAVPVRTALTPSQRRELALEVRAANASVHAPVDVAQEADLERQIAEMEIVARDLESRRAELKSPKPALSDLEAGPSAADIEAMEAELTRPISAAQADAIERAHAPGPPSEVIASGTFTGQGALEMTRKDVATMATGEWLNDEMVNFTIGTMADREMARCGGDQPRVHFFNTFFVGKLTDGGDGYNYGAVRRWTTKKKLGYDVLECDKVIIPVHQGIHWVLAVIDLAAKCVRFYDSLLGDDKGLVEDLLRWVRDEWKNKKDADVDTESWSVEIPKDIPRQMNGCDCGVFMLKYADYIATGCPLTFHQRDMEYFRRRIVADAMEKGN</sequence>
<keyword evidence="8" id="KW-1185">Reference proteome</keyword>
<feature type="compositionally biased region" description="Low complexity" evidence="5">
    <location>
        <begin position="140"/>
        <end position="155"/>
    </location>
</feature>
<dbReference type="GO" id="GO:0006508">
    <property type="term" value="P:proteolysis"/>
    <property type="evidence" value="ECO:0007669"/>
    <property type="project" value="UniProtKB-KW"/>
</dbReference>
<dbReference type="SUPFAM" id="SSF54001">
    <property type="entry name" value="Cysteine proteinases"/>
    <property type="match status" value="1"/>
</dbReference>
<dbReference type="OrthoDB" id="1939479at2759"/>
<feature type="region of interest" description="Disordered" evidence="5">
    <location>
        <begin position="73"/>
        <end position="125"/>
    </location>
</feature>
<dbReference type="GO" id="GO:0005634">
    <property type="term" value="C:nucleus"/>
    <property type="evidence" value="ECO:0007669"/>
    <property type="project" value="TreeGrafter"/>
</dbReference>
<keyword evidence="3" id="KW-0378">Hydrolase</keyword>
<keyword evidence="2" id="KW-0645">Protease</keyword>
<accession>C1DZT2</accession>
<dbReference type="InParanoid" id="C1DZT2"/>
<dbReference type="GO" id="GO:0016926">
    <property type="term" value="P:protein desumoylation"/>
    <property type="evidence" value="ECO:0007669"/>
    <property type="project" value="TreeGrafter"/>
</dbReference>
<name>C1DZT2_MICCC</name>
<evidence type="ECO:0000256" key="4">
    <source>
        <dbReference type="ARBA" id="ARBA00022807"/>
    </source>
</evidence>